<evidence type="ECO:0000256" key="4">
    <source>
        <dbReference type="SAM" id="MobiDB-lite"/>
    </source>
</evidence>
<keyword evidence="8" id="KW-1185">Reference proteome</keyword>
<dbReference type="SUPFAM" id="SSF53697">
    <property type="entry name" value="SIS domain"/>
    <property type="match status" value="1"/>
</dbReference>
<gene>
    <name evidence="7" type="ORF">IC227_08600</name>
</gene>
<dbReference type="InterPro" id="IPR000281">
    <property type="entry name" value="HTH_RpiR"/>
</dbReference>
<evidence type="ECO:0000313" key="8">
    <source>
        <dbReference type="Proteomes" id="UP000637757"/>
    </source>
</evidence>
<dbReference type="PANTHER" id="PTHR30514:SF10">
    <property type="entry name" value="MURR_RPIR FAMILY TRANSCRIPTIONAL REGULATOR"/>
    <property type="match status" value="1"/>
</dbReference>
<dbReference type="SUPFAM" id="SSF46689">
    <property type="entry name" value="Homeodomain-like"/>
    <property type="match status" value="1"/>
</dbReference>
<dbReference type="Pfam" id="PF01380">
    <property type="entry name" value="SIS"/>
    <property type="match status" value="1"/>
</dbReference>
<keyword evidence="2" id="KW-0238">DNA-binding</keyword>
<dbReference type="InterPro" id="IPR035472">
    <property type="entry name" value="RpiR-like_SIS"/>
</dbReference>
<dbReference type="InterPro" id="IPR046348">
    <property type="entry name" value="SIS_dom_sf"/>
</dbReference>
<dbReference type="PROSITE" id="PS51071">
    <property type="entry name" value="HTH_RPIR"/>
    <property type="match status" value="1"/>
</dbReference>
<dbReference type="GO" id="GO:1901135">
    <property type="term" value="P:carbohydrate derivative metabolic process"/>
    <property type="evidence" value="ECO:0007669"/>
    <property type="project" value="InterPro"/>
</dbReference>
<dbReference type="Pfam" id="PF01418">
    <property type="entry name" value="HTH_6"/>
    <property type="match status" value="1"/>
</dbReference>
<dbReference type="InterPro" id="IPR036388">
    <property type="entry name" value="WH-like_DNA-bd_sf"/>
</dbReference>
<dbReference type="Proteomes" id="UP000637757">
    <property type="component" value="Unassembled WGS sequence"/>
</dbReference>
<dbReference type="InterPro" id="IPR009057">
    <property type="entry name" value="Homeodomain-like_sf"/>
</dbReference>
<organism evidence="7 8">
    <name type="scientific">Enterococcus lacertideformus</name>
    <dbReference type="NCBI Taxonomy" id="2771493"/>
    <lineage>
        <taxon>Bacteria</taxon>
        <taxon>Bacillati</taxon>
        <taxon>Bacillota</taxon>
        <taxon>Bacilli</taxon>
        <taxon>Lactobacillales</taxon>
        <taxon>Enterococcaceae</taxon>
        <taxon>Enterococcus</taxon>
    </lineage>
</organism>
<evidence type="ECO:0000256" key="3">
    <source>
        <dbReference type="ARBA" id="ARBA00023163"/>
    </source>
</evidence>
<proteinExistence type="predicted"/>
<accession>A0A931AWF4</accession>
<feature type="region of interest" description="Disordered" evidence="4">
    <location>
        <begin position="284"/>
        <end position="306"/>
    </location>
</feature>
<feature type="domain" description="HTH rpiR-type" evidence="5">
    <location>
        <begin position="1"/>
        <end position="75"/>
    </location>
</feature>
<evidence type="ECO:0000259" key="5">
    <source>
        <dbReference type="PROSITE" id="PS51071"/>
    </source>
</evidence>
<dbReference type="GO" id="GO:0003677">
    <property type="term" value="F:DNA binding"/>
    <property type="evidence" value="ECO:0007669"/>
    <property type="project" value="UniProtKB-KW"/>
</dbReference>
<evidence type="ECO:0000256" key="1">
    <source>
        <dbReference type="ARBA" id="ARBA00023015"/>
    </source>
</evidence>
<dbReference type="AlphaFoldDB" id="A0A931AWF4"/>
<keyword evidence="3" id="KW-0804">Transcription</keyword>
<evidence type="ECO:0000259" key="6">
    <source>
        <dbReference type="PROSITE" id="PS51464"/>
    </source>
</evidence>
<comment type="caution">
    <text evidence="7">The sequence shown here is derived from an EMBL/GenBank/DDBJ whole genome shotgun (WGS) entry which is preliminary data.</text>
</comment>
<dbReference type="EMBL" id="JADAKE010000017">
    <property type="protein sequence ID" value="MBF8808343.1"/>
    <property type="molecule type" value="Genomic_DNA"/>
</dbReference>
<keyword evidence="1" id="KW-0805">Transcription regulation</keyword>
<dbReference type="CDD" id="cd05013">
    <property type="entry name" value="SIS_RpiR"/>
    <property type="match status" value="1"/>
</dbReference>
<feature type="domain" description="SIS" evidence="6">
    <location>
        <begin position="124"/>
        <end position="265"/>
    </location>
</feature>
<reference evidence="7" key="1">
    <citation type="submission" date="2020-09" db="EMBL/GenBank/DDBJ databases">
        <title>Genomic insights into the novelty and pathogenicity of a unique biofilm-forming Enterococcus sp. bacteria (Enterococcus lacertideformus) identified in reptiles.</title>
        <authorList>
            <person name="Agius J.E."/>
            <person name="Phalen D.N."/>
            <person name="Rose K."/>
            <person name="Eden J.-S."/>
        </authorList>
    </citation>
    <scope>NUCLEOTIDE SEQUENCE</scope>
    <source>
        <strain evidence="7">PHRS 0518</strain>
    </source>
</reference>
<dbReference type="PROSITE" id="PS51464">
    <property type="entry name" value="SIS"/>
    <property type="match status" value="1"/>
</dbReference>
<dbReference type="InterPro" id="IPR047640">
    <property type="entry name" value="RpiR-like"/>
</dbReference>
<dbReference type="Gene3D" id="1.10.10.10">
    <property type="entry name" value="Winged helix-like DNA-binding domain superfamily/Winged helix DNA-binding domain"/>
    <property type="match status" value="1"/>
</dbReference>
<dbReference type="InterPro" id="IPR001347">
    <property type="entry name" value="SIS_dom"/>
</dbReference>
<dbReference type="Gene3D" id="3.40.50.10490">
    <property type="entry name" value="Glucose-6-phosphate isomerase like protein, domain 1"/>
    <property type="match status" value="1"/>
</dbReference>
<dbReference type="GO" id="GO:0097367">
    <property type="term" value="F:carbohydrate derivative binding"/>
    <property type="evidence" value="ECO:0007669"/>
    <property type="project" value="InterPro"/>
</dbReference>
<evidence type="ECO:0000313" key="7">
    <source>
        <dbReference type="EMBL" id="MBF8808343.1"/>
    </source>
</evidence>
<protein>
    <submittedName>
        <fullName evidence="7">MurR/RpiR family transcriptional regulator</fullName>
    </submittedName>
</protein>
<dbReference type="GO" id="GO:0003700">
    <property type="term" value="F:DNA-binding transcription factor activity"/>
    <property type="evidence" value="ECO:0007669"/>
    <property type="project" value="InterPro"/>
</dbReference>
<evidence type="ECO:0000256" key="2">
    <source>
        <dbReference type="ARBA" id="ARBA00023125"/>
    </source>
</evidence>
<dbReference type="PANTHER" id="PTHR30514">
    <property type="entry name" value="GLUCOKINASE"/>
    <property type="match status" value="1"/>
</dbReference>
<name>A0A931AWF4_9ENTE</name>
<sequence length="306" mass="34330">MLLHERMKQSNLSNAENAVVHFLFENKTKIASMTIKSIANQCYVHPSTLIRLSKKLGFSGWIELRDSYLEEISYLESHFQQVDANLPFSASDGIMTIANKLAVLEQTTLHDTLSLLHHDDLQKAKQLLLQSDKIVIFASNANTLISQDFTLKMKRIKKEVSIVTTFGESAYEAHNCLPGSCALLISYTGENSMILQTAAILKQKNIPILSLTSIGDNSLSMLSDASLRLTTRERLYSKIGNFTINTSTCYLLDVLYSCVFAEEYQKNLNHLIAIGQQVDKRNTTSSIMQEKEPEGKIQLSDSFLPN</sequence>